<dbReference type="InterPro" id="IPR022653">
    <property type="entry name" value="De-COase2_pyr-phos_BS"/>
</dbReference>
<dbReference type="AlphaFoldDB" id="A0A395JSX7"/>
<dbReference type="SUPFAM" id="SSF50621">
    <property type="entry name" value="Alanine racemase C-terminal domain-like"/>
    <property type="match status" value="1"/>
</dbReference>
<protein>
    <recommendedName>
        <fullName evidence="11 12">Diaminopimelate decarboxylase</fullName>
        <shortName evidence="12">DAP decarboxylase</shortName>
        <shortName evidence="12">DAPDC</shortName>
        <ecNumber evidence="10 12">4.1.1.20</ecNumber>
    </recommendedName>
</protein>
<dbReference type="InterPro" id="IPR022644">
    <property type="entry name" value="De-COase2_N"/>
</dbReference>
<feature type="binding site" evidence="12">
    <location>
        <position position="278"/>
    </location>
    <ligand>
        <name>substrate</name>
    </ligand>
</feature>
<dbReference type="UniPathway" id="UPA00034">
    <property type="reaction ID" value="UER00027"/>
</dbReference>
<dbReference type="SUPFAM" id="SSF51419">
    <property type="entry name" value="PLP-binding barrel"/>
    <property type="match status" value="1"/>
</dbReference>
<feature type="binding site" evidence="12">
    <location>
        <position position="318"/>
    </location>
    <ligand>
        <name>substrate</name>
    </ligand>
</feature>
<keyword evidence="3 12" id="KW-0210">Decarboxylase</keyword>
<evidence type="ECO:0000256" key="8">
    <source>
        <dbReference type="ARBA" id="ARBA00060643"/>
    </source>
</evidence>
<dbReference type="InterPro" id="IPR000183">
    <property type="entry name" value="Orn/DAP/Arg_de-COase"/>
</dbReference>
<comment type="similarity">
    <text evidence="9 12">Belongs to the Orn/Lys/Arg decarboxylase class-II family. LysA subfamily.</text>
</comment>
<dbReference type="RefSeq" id="WP_113953007.1">
    <property type="nucleotide sequence ID" value="NZ_QNRT01000001.1"/>
</dbReference>
<evidence type="ECO:0000256" key="12">
    <source>
        <dbReference type="HAMAP-Rule" id="MF_02120"/>
    </source>
</evidence>
<dbReference type="Proteomes" id="UP000253083">
    <property type="component" value="Unassembled WGS sequence"/>
</dbReference>
<keyword evidence="6 12" id="KW-0456">Lyase</keyword>
<dbReference type="InterPro" id="IPR022657">
    <property type="entry name" value="De-COase2_CS"/>
</dbReference>
<evidence type="ECO:0000256" key="1">
    <source>
        <dbReference type="ARBA" id="ARBA00001933"/>
    </source>
</evidence>
<dbReference type="PANTHER" id="PTHR43727:SF2">
    <property type="entry name" value="GROUP IV DECARBOXYLASE"/>
    <property type="match status" value="1"/>
</dbReference>
<evidence type="ECO:0000259" key="16">
    <source>
        <dbReference type="Pfam" id="PF02784"/>
    </source>
</evidence>
<feature type="modified residue" description="N6-(pyridoxal phosphate)lysine" evidence="12 13">
    <location>
        <position position="60"/>
    </location>
</feature>
<gene>
    <name evidence="12" type="primary">lysA</name>
    <name evidence="17" type="ORF">DFR28_101828</name>
</gene>
<evidence type="ECO:0000256" key="3">
    <source>
        <dbReference type="ARBA" id="ARBA00022793"/>
    </source>
</evidence>
<dbReference type="PRINTS" id="PR01181">
    <property type="entry name" value="DAPDCRBXLASE"/>
</dbReference>
<evidence type="ECO:0000313" key="18">
    <source>
        <dbReference type="Proteomes" id="UP000253083"/>
    </source>
</evidence>
<evidence type="ECO:0000256" key="10">
    <source>
        <dbReference type="ARBA" id="ARBA00066427"/>
    </source>
</evidence>
<dbReference type="Gene3D" id="3.20.20.10">
    <property type="entry name" value="Alanine racemase"/>
    <property type="match status" value="1"/>
</dbReference>
<dbReference type="InterPro" id="IPR002986">
    <property type="entry name" value="DAP_deCOOHase_LysA"/>
</dbReference>
<feature type="binding site" evidence="12">
    <location>
        <position position="239"/>
    </location>
    <ligand>
        <name>pyridoxal 5'-phosphate</name>
        <dbReference type="ChEBI" id="CHEBI:597326"/>
    </ligand>
</feature>
<dbReference type="FunFam" id="2.40.37.10:FF:000003">
    <property type="entry name" value="Diaminopimelate decarboxylase"/>
    <property type="match status" value="1"/>
</dbReference>
<dbReference type="PRINTS" id="PR01179">
    <property type="entry name" value="ODADCRBXLASE"/>
</dbReference>
<dbReference type="FunFam" id="3.20.20.10:FF:000003">
    <property type="entry name" value="Diaminopimelate decarboxylase"/>
    <property type="match status" value="1"/>
</dbReference>
<dbReference type="NCBIfam" id="TIGR01048">
    <property type="entry name" value="lysA"/>
    <property type="match status" value="1"/>
</dbReference>
<evidence type="ECO:0000256" key="6">
    <source>
        <dbReference type="ARBA" id="ARBA00023239"/>
    </source>
</evidence>
<dbReference type="GO" id="GO:0009089">
    <property type="term" value="P:lysine biosynthetic process via diaminopimelate"/>
    <property type="evidence" value="ECO:0007669"/>
    <property type="project" value="UniProtKB-UniRule"/>
</dbReference>
<sequence length="417" mass="45502">MTFFQYHAGELHAEHVPVSQIAKQFGTPAYVYSRAAIEHQWHSLDTAFGDYPHTICYAVKANSNIAVLNLLAQMGSGFDIVSEGELRRVLLAGGDPRKVVFSGVAKSTGELEFAMRNKVRSINIESVAELHRVQAVAASLDVVAAIAIRVNPNVDPETHPYISTGMDKAKFGVTMEAAFEAYQLAAKMPNIEVHGIACHIGSQITKTSPFTDALSIVLDMVKRLRDVGIQIQQLDLGGGLGINYHGETPPSAQEYVDGMLASVREHGVDLPIAIEPGRYIVGNSGIMLTQVEYLKHNQSKRFAIVDAGMNDLLRPALYQAYHEIIPVAEQSTSPIEQYDVVGPVCESADVLGYDRELSVKSGDLLAVCSAGAYGHVMSNQYNSRPKPPELMVDGDQVHVIRRRETHDELTLAESLLP</sequence>
<evidence type="ECO:0000313" key="17">
    <source>
        <dbReference type="EMBL" id="RBP53442.1"/>
    </source>
</evidence>
<comment type="pathway">
    <text evidence="8 12 14">Amino-acid biosynthesis; L-lysine biosynthesis via DAP pathway; L-lysine from DL-2,6-diaminopimelate: step 1/1.</text>
</comment>
<comment type="caution">
    <text evidence="17">The sequence shown here is derived from an EMBL/GenBank/DDBJ whole genome shotgun (WGS) entry which is preliminary data.</text>
</comment>
<dbReference type="HAMAP" id="MF_02120">
    <property type="entry name" value="LysA"/>
    <property type="match status" value="1"/>
</dbReference>
<dbReference type="PANTHER" id="PTHR43727">
    <property type="entry name" value="DIAMINOPIMELATE DECARBOXYLASE"/>
    <property type="match status" value="1"/>
</dbReference>
<dbReference type="PROSITE" id="PS00878">
    <property type="entry name" value="ODR_DC_2_1"/>
    <property type="match status" value="1"/>
</dbReference>
<evidence type="ECO:0000256" key="14">
    <source>
        <dbReference type="RuleBase" id="RU003738"/>
    </source>
</evidence>
<dbReference type="Pfam" id="PF02784">
    <property type="entry name" value="Orn_Arg_deC_N"/>
    <property type="match status" value="1"/>
</dbReference>
<feature type="binding site" evidence="12">
    <location>
        <position position="346"/>
    </location>
    <ligand>
        <name>substrate</name>
    </ligand>
</feature>
<dbReference type="GO" id="GO:0030170">
    <property type="term" value="F:pyridoxal phosphate binding"/>
    <property type="evidence" value="ECO:0007669"/>
    <property type="project" value="UniProtKB-UniRule"/>
</dbReference>
<evidence type="ECO:0000256" key="7">
    <source>
        <dbReference type="ARBA" id="ARBA00050464"/>
    </source>
</evidence>
<evidence type="ECO:0000256" key="2">
    <source>
        <dbReference type="ARBA" id="ARBA00022605"/>
    </source>
</evidence>
<dbReference type="InterPro" id="IPR009006">
    <property type="entry name" value="Ala_racemase/Decarboxylase_C"/>
</dbReference>
<organism evidence="17 18">
    <name type="scientific">Arenicella xantha</name>
    <dbReference type="NCBI Taxonomy" id="644221"/>
    <lineage>
        <taxon>Bacteria</taxon>
        <taxon>Pseudomonadati</taxon>
        <taxon>Pseudomonadota</taxon>
        <taxon>Gammaproteobacteria</taxon>
        <taxon>Arenicellales</taxon>
        <taxon>Arenicellaceae</taxon>
        <taxon>Arenicella</taxon>
    </lineage>
</organism>
<feature type="domain" description="Orn/DAP/Arg decarboxylase 2 N-terminal" evidence="16">
    <location>
        <begin position="35"/>
        <end position="282"/>
    </location>
</feature>
<dbReference type="GO" id="GO:0008836">
    <property type="term" value="F:diaminopimelate decarboxylase activity"/>
    <property type="evidence" value="ECO:0007669"/>
    <property type="project" value="UniProtKB-UniRule"/>
</dbReference>
<dbReference type="InterPro" id="IPR029066">
    <property type="entry name" value="PLP-binding_barrel"/>
</dbReference>
<dbReference type="Pfam" id="PF00278">
    <property type="entry name" value="Orn_DAP_Arg_deC"/>
    <property type="match status" value="1"/>
</dbReference>
<evidence type="ECO:0000256" key="9">
    <source>
        <dbReference type="ARBA" id="ARBA00060983"/>
    </source>
</evidence>
<dbReference type="EMBL" id="QNRT01000001">
    <property type="protein sequence ID" value="RBP53442.1"/>
    <property type="molecule type" value="Genomic_DNA"/>
</dbReference>
<keyword evidence="18" id="KW-1185">Reference proteome</keyword>
<comment type="subunit">
    <text evidence="12">Homodimer.</text>
</comment>
<name>A0A395JSX7_9GAMM</name>
<evidence type="ECO:0000256" key="5">
    <source>
        <dbReference type="ARBA" id="ARBA00023154"/>
    </source>
</evidence>
<dbReference type="CDD" id="cd06828">
    <property type="entry name" value="PLPDE_III_DapDC"/>
    <property type="match status" value="1"/>
</dbReference>
<evidence type="ECO:0000256" key="13">
    <source>
        <dbReference type="PIRSR" id="PIRSR600183-50"/>
    </source>
</evidence>
<feature type="binding site" evidence="12">
    <location>
        <position position="373"/>
    </location>
    <ligand>
        <name>pyridoxal 5'-phosphate</name>
        <dbReference type="ChEBI" id="CHEBI:597326"/>
    </ligand>
</feature>
<dbReference type="EC" id="4.1.1.20" evidence="10 12"/>
<feature type="binding site" evidence="12">
    <location>
        <position position="373"/>
    </location>
    <ligand>
        <name>substrate</name>
    </ligand>
</feature>
<evidence type="ECO:0000256" key="4">
    <source>
        <dbReference type="ARBA" id="ARBA00022898"/>
    </source>
</evidence>
<accession>A0A395JSX7</accession>
<feature type="binding site" evidence="12">
    <location>
        <begin position="275"/>
        <end position="278"/>
    </location>
    <ligand>
        <name>pyridoxal 5'-phosphate</name>
        <dbReference type="ChEBI" id="CHEBI:597326"/>
    </ligand>
</feature>
<dbReference type="FunCoup" id="A0A395JSX7">
    <property type="interactions" value="457"/>
</dbReference>
<dbReference type="InParanoid" id="A0A395JSX7"/>
<keyword evidence="2 12" id="KW-0028">Amino-acid biosynthesis</keyword>
<feature type="active site" description="Proton donor" evidence="13">
    <location>
        <position position="345"/>
    </location>
</feature>
<feature type="domain" description="Orn/DAP/Arg decarboxylase 2 C-terminal" evidence="15">
    <location>
        <begin position="30"/>
        <end position="371"/>
    </location>
</feature>
<evidence type="ECO:0000256" key="11">
    <source>
        <dbReference type="ARBA" id="ARBA00074972"/>
    </source>
</evidence>
<reference evidence="17 18" key="1">
    <citation type="submission" date="2018-06" db="EMBL/GenBank/DDBJ databases">
        <title>Genomic Encyclopedia of Type Strains, Phase IV (KMG-IV): sequencing the most valuable type-strain genomes for metagenomic binning, comparative biology and taxonomic classification.</title>
        <authorList>
            <person name="Goeker M."/>
        </authorList>
    </citation>
    <scope>NUCLEOTIDE SEQUENCE [LARGE SCALE GENOMIC DNA]</scope>
    <source>
        <strain evidence="17 18">DSM 24032</strain>
    </source>
</reference>
<dbReference type="Gene3D" id="2.40.37.10">
    <property type="entry name" value="Lyase, Ornithine Decarboxylase, Chain A, domain 1"/>
    <property type="match status" value="1"/>
</dbReference>
<dbReference type="InterPro" id="IPR022643">
    <property type="entry name" value="De-COase2_C"/>
</dbReference>
<dbReference type="PROSITE" id="PS00879">
    <property type="entry name" value="ODR_DC_2_2"/>
    <property type="match status" value="1"/>
</dbReference>
<comment type="catalytic activity">
    <reaction evidence="7 12 14">
        <text>meso-2,6-diaminopimelate + H(+) = L-lysine + CO2</text>
        <dbReference type="Rhea" id="RHEA:15101"/>
        <dbReference type="ChEBI" id="CHEBI:15378"/>
        <dbReference type="ChEBI" id="CHEBI:16526"/>
        <dbReference type="ChEBI" id="CHEBI:32551"/>
        <dbReference type="ChEBI" id="CHEBI:57791"/>
        <dbReference type="EC" id="4.1.1.20"/>
    </reaction>
</comment>
<evidence type="ECO:0000259" key="15">
    <source>
        <dbReference type="Pfam" id="PF00278"/>
    </source>
</evidence>
<comment type="function">
    <text evidence="12">Specifically catalyzes the decarboxylation of meso-diaminopimelate (meso-DAP) to L-lysine.</text>
</comment>
<proteinExistence type="inferred from homology"/>
<dbReference type="OrthoDB" id="9802241at2"/>
<comment type="cofactor">
    <cofactor evidence="1 12 13 14">
        <name>pyridoxal 5'-phosphate</name>
        <dbReference type="ChEBI" id="CHEBI:597326"/>
    </cofactor>
</comment>
<feature type="binding site" evidence="12">
    <location>
        <position position="314"/>
    </location>
    <ligand>
        <name>substrate</name>
    </ligand>
</feature>
<keyword evidence="4 12" id="KW-0663">Pyridoxal phosphate</keyword>
<keyword evidence="5 12" id="KW-0457">Lysine biosynthesis</keyword>